<keyword evidence="1" id="KW-0472">Membrane</keyword>
<reference evidence="3 4" key="1">
    <citation type="submission" date="2019-12" db="EMBL/GenBank/DDBJ databases">
        <title>Nitratireductor arenosus sp. nov., Isolated from sea sand, Jeju island, South Korea.</title>
        <authorList>
            <person name="Kim W."/>
        </authorList>
    </citation>
    <scope>NUCLEOTIDE SEQUENCE [LARGE SCALE GENOMIC DNA]</scope>
    <source>
        <strain evidence="3 4">CAU 1489</strain>
    </source>
</reference>
<protein>
    <submittedName>
        <fullName evidence="3">Alpha/beta fold hydrolase</fullName>
    </submittedName>
</protein>
<dbReference type="Proteomes" id="UP000463224">
    <property type="component" value="Unassembled WGS sequence"/>
</dbReference>
<gene>
    <name evidence="3" type="ORF">GN330_08665</name>
</gene>
<dbReference type="InterPro" id="IPR050266">
    <property type="entry name" value="AB_hydrolase_sf"/>
</dbReference>
<keyword evidence="4" id="KW-1185">Reference proteome</keyword>
<dbReference type="GO" id="GO:0016020">
    <property type="term" value="C:membrane"/>
    <property type="evidence" value="ECO:0007669"/>
    <property type="project" value="TreeGrafter"/>
</dbReference>
<dbReference type="Pfam" id="PF00561">
    <property type="entry name" value="Abhydrolase_1"/>
    <property type="match status" value="1"/>
</dbReference>
<dbReference type="SUPFAM" id="SSF53474">
    <property type="entry name" value="alpha/beta-Hydrolases"/>
    <property type="match status" value="1"/>
</dbReference>
<dbReference type="Gene3D" id="3.40.50.1820">
    <property type="entry name" value="alpha/beta hydrolase"/>
    <property type="match status" value="1"/>
</dbReference>
<name>A0A844QGZ6_9HYPH</name>
<dbReference type="InterPro" id="IPR000639">
    <property type="entry name" value="Epox_hydrolase-like"/>
</dbReference>
<dbReference type="GO" id="GO:0016787">
    <property type="term" value="F:hydrolase activity"/>
    <property type="evidence" value="ECO:0007669"/>
    <property type="project" value="UniProtKB-KW"/>
</dbReference>
<evidence type="ECO:0000259" key="2">
    <source>
        <dbReference type="Pfam" id="PF00561"/>
    </source>
</evidence>
<dbReference type="PANTHER" id="PTHR43798:SF33">
    <property type="entry name" value="HYDROLASE, PUTATIVE (AFU_ORTHOLOGUE AFUA_2G14860)-RELATED"/>
    <property type="match status" value="1"/>
</dbReference>
<dbReference type="EMBL" id="WPHG01000002">
    <property type="protein sequence ID" value="MVA97318.1"/>
    <property type="molecule type" value="Genomic_DNA"/>
</dbReference>
<keyword evidence="1" id="KW-0812">Transmembrane</keyword>
<feature type="domain" description="AB hydrolase-1" evidence="2">
    <location>
        <begin position="64"/>
        <end position="305"/>
    </location>
</feature>
<evidence type="ECO:0000313" key="4">
    <source>
        <dbReference type="Proteomes" id="UP000463224"/>
    </source>
</evidence>
<organism evidence="3 4">
    <name type="scientific">Nitratireductor arenosus</name>
    <dbReference type="NCBI Taxonomy" id="2682096"/>
    <lineage>
        <taxon>Bacteria</taxon>
        <taxon>Pseudomonadati</taxon>
        <taxon>Pseudomonadota</taxon>
        <taxon>Alphaproteobacteria</taxon>
        <taxon>Hyphomicrobiales</taxon>
        <taxon>Phyllobacteriaceae</taxon>
        <taxon>Nitratireductor</taxon>
    </lineage>
</organism>
<dbReference type="PANTHER" id="PTHR43798">
    <property type="entry name" value="MONOACYLGLYCEROL LIPASE"/>
    <property type="match status" value="1"/>
</dbReference>
<proteinExistence type="predicted"/>
<dbReference type="AlphaFoldDB" id="A0A844QGZ6"/>
<sequence length="322" mass="34206">MPLLTFLLWFVLVAVGLVAAVVAYFAWRTEKLAADAERAVPQTGKTVEIDGDTIHYVEQGRGRPILFVHGLGGQLHHFRQPLFPLLADDFRLIAIDRPGSGYSTRSGSAADIGDQARVIAALIDRLKLQKPLLVGHSLGGAIALRVALDFPDTVAGLALLAPLTHHQGEKPSGFKGLDIPSPVLRAVLAHTVAIPMALRRAEATLDFVFGPQAVPADYAIGGGGYLGLRPSHFAATAADFVAAQTAMPGQQTRYGALAMPVGILFGDADRVLNHAVHGLAMRDAVEGLDLEILEGVGHMPQFVEPARTAGFIRRMAQKAFAG</sequence>
<dbReference type="InterPro" id="IPR029058">
    <property type="entry name" value="AB_hydrolase_fold"/>
</dbReference>
<dbReference type="PRINTS" id="PR00412">
    <property type="entry name" value="EPOXHYDRLASE"/>
</dbReference>
<evidence type="ECO:0000256" key="1">
    <source>
        <dbReference type="SAM" id="Phobius"/>
    </source>
</evidence>
<comment type="caution">
    <text evidence="3">The sequence shown here is derived from an EMBL/GenBank/DDBJ whole genome shotgun (WGS) entry which is preliminary data.</text>
</comment>
<accession>A0A844QGZ6</accession>
<dbReference type="InterPro" id="IPR000073">
    <property type="entry name" value="AB_hydrolase_1"/>
</dbReference>
<evidence type="ECO:0000313" key="3">
    <source>
        <dbReference type="EMBL" id="MVA97318.1"/>
    </source>
</evidence>
<keyword evidence="3" id="KW-0378">Hydrolase</keyword>
<keyword evidence="1" id="KW-1133">Transmembrane helix</keyword>
<dbReference type="PRINTS" id="PR00111">
    <property type="entry name" value="ABHYDROLASE"/>
</dbReference>
<feature type="transmembrane region" description="Helical" evidence="1">
    <location>
        <begin position="6"/>
        <end position="27"/>
    </location>
</feature>